<comment type="caution">
    <text evidence="2">The sequence shown here is derived from an EMBL/GenBank/DDBJ whole genome shotgun (WGS) entry which is preliminary data.</text>
</comment>
<gene>
    <name evidence="2" type="ORF">TIFTF001_039876</name>
</gene>
<dbReference type="Proteomes" id="UP001187192">
    <property type="component" value="Unassembled WGS sequence"/>
</dbReference>
<evidence type="ECO:0000313" key="2">
    <source>
        <dbReference type="EMBL" id="GMN19704.1"/>
    </source>
</evidence>
<evidence type="ECO:0000313" key="3">
    <source>
        <dbReference type="Proteomes" id="UP001187192"/>
    </source>
</evidence>
<feature type="region of interest" description="Disordered" evidence="1">
    <location>
        <begin position="1"/>
        <end position="33"/>
    </location>
</feature>
<accession>A0AA88CVD5</accession>
<protein>
    <submittedName>
        <fullName evidence="2">Uncharacterized protein</fullName>
    </submittedName>
</protein>
<organism evidence="2 3">
    <name type="scientific">Ficus carica</name>
    <name type="common">Common fig</name>
    <dbReference type="NCBI Taxonomy" id="3494"/>
    <lineage>
        <taxon>Eukaryota</taxon>
        <taxon>Viridiplantae</taxon>
        <taxon>Streptophyta</taxon>
        <taxon>Embryophyta</taxon>
        <taxon>Tracheophyta</taxon>
        <taxon>Spermatophyta</taxon>
        <taxon>Magnoliopsida</taxon>
        <taxon>eudicotyledons</taxon>
        <taxon>Gunneridae</taxon>
        <taxon>Pentapetalae</taxon>
        <taxon>rosids</taxon>
        <taxon>fabids</taxon>
        <taxon>Rosales</taxon>
        <taxon>Moraceae</taxon>
        <taxon>Ficeae</taxon>
        <taxon>Ficus</taxon>
    </lineage>
</organism>
<name>A0AA88CVD5_FICCA</name>
<sequence length="69" mass="7339">MRPKGIPSTAKHPTMRPTTLPLPPHLATTTTTPNSVPCRRVCSDHLVDGRWVGSQPKGMLGLPVEGAVS</sequence>
<reference evidence="2" key="1">
    <citation type="submission" date="2023-07" db="EMBL/GenBank/DDBJ databases">
        <title>draft genome sequence of fig (Ficus carica).</title>
        <authorList>
            <person name="Takahashi T."/>
            <person name="Nishimura K."/>
        </authorList>
    </citation>
    <scope>NUCLEOTIDE SEQUENCE</scope>
</reference>
<dbReference type="AlphaFoldDB" id="A0AA88CVD5"/>
<evidence type="ECO:0000256" key="1">
    <source>
        <dbReference type="SAM" id="MobiDB-lite"/>
    </source>
</evidence>
<proteinExistence type="predicted"/>
<feature type="compositionally biased region" description="Low complexity" evidence="1">
    <location>
        <begin position="15"/>
        <end position="33"/>
    </location>
</feature>
<keyword evidence="3" id="KW-1185">Reference proteome</keyword>
<dbReference type="Gramene" id="FCD_00021840-RA">
    <property type="protein sequence ID" value="FCD_00021840-RA:cds"/>
    <property type="gene ID" value="FCD_00021840"/>
</dbReference>
<dbReference type="EMBL" id="BTGU01001266">
    <property type="protein sequence ID" value="GMN19704.1"/>
    <property type="molecule type" value="Genomic_DNA"/>
</dbReference>